<evidence type="ECO:0000313" key="3">
    <source>
        <dbReference type="Proteomes" id="UP001412067"/>
    </source>
</evidence>
<dbReference type="EMBL" id="JBBWWR010000005">
    <property type="protein sequence ID" value="KAK8967134.1"/>
    <property type="molecule type" value="Genomic_DNA"/>
</dbReference>
<comment type="caution">
    <text evidence="2">The sequence shown here is derived from an EMBL/GenBank/DDBJ whole genome shotgun (WGS) entry which is preliminary data.</text>
</comment>
<protein>
    <submittedName>
        <fullName evidence="2">Uncharacterized protein</fullName>
    </submittedName>
</protein>
<name>A0ABR2MTY6_9ASPA</name>
<accession>A0ABR2MTY6</accession>
<sequence length="120" mass="13539">MKMILHFACALLPPNHYIYRAFLMLPAKLYRRTPFGEEDDAATFGEEEDVIVFFEAEVMMSDNATRSLRFCSRGDDVQVERREPAVRGGGRRLRRRRRPGRTGASEVGIAKGTAFGGGKQ</sequence>
<evidence type="ECO:0000256" key="1">
    <source>
        <dbReference type="SAM" id="MobiDB-lite"/>
    </source>
</evidence>
<feature type="region of interest" description="Disordered" evidence="1">
    <location>
        <begin position="82"/>
        <end position="120"/>
    </location>
</feature>
<dbReference type="Proteomes" id="UP001412067">
    <property type="component" value="Unassembled WGS sequence"/>
</dbReference>
<keyword evidence="3" id="KW-1185">Reference proteome</keyword>
<proteinExistence type="predicted"/>
<reference evidence="2 3" key="1">
    <citation type="journal article" date="2022" name="Nat. Plants">
        <title>Genomes of leafy and leafless Platanthera orchids illuminate the evolution of mycoheterotrophy.</title>
        <authorList>
            <person name="Li M.H."/>
            <person name="Liu K.W."/>
            <person name="Li Z."/>
            <person name="Lu H.C."/>
            <person name="Ye Q.L."/>
            <person name="Zhang D."/>
            <person name="Wang J.Y."/>
            <person name="Li Y.F."/>
            <person name="Zhong Z.M."/>
            <person name="Liu X."/>
            <person name="Yu X."/>
            <person name="Liu D.K."/>
            <person name="Tu X.D."/>
            <person name="Liu B."/>
            <person name="Hao Y."/>
            <person name="Liao X.Y."/>
            <person name="Jiang Y.T."/>
            <person name="Sun W.H."/>
            <person name="Chen J."/>
            <person name="Chen Y.Q."/>
            <person name="Ai Y."/>
            <person name="Zhai J.W."/>
            <person name="Wu S.S."/>
            <person name="Zhou Z."/>
            <person name="Hsiao Y.Y."/>
            <person name="Wu W.L."/>
            <person name="Chen Y.Y."/>
            <person name="Lin Y.F."/>
            <person name="Hsu J.L."/>
            <person name="Li C.Y."/>
            <person name="Wang Z.W."/>
            <person name="Zhao X."/>
            <person name="Zhong W.Y."/>
            <person name="Ma X.K."/>
            <person name="Ma L."/>
            <person name="Huang J."/>
            <person name="Chen G.Z."/>
            <person name="Huang M.Z."/>
            <person name="Huang L."/>
            <person name="Peng D.H."/>
            <person name="Luo Y.B."/>
            <person name="Zou S.Q."/>
            <person name="Chen S.P."/>
            <person name="Lan S."/>
            <person name="Tsai W.C."/>
            <person name="Van de Peer Y."/>
            <person name="Liu Z.J."/>
        </authorList>
    </citation>
    <scope>NUCLEOTIDE SEQUENCE [LARGE SCALE GENOMIC DNA]</scope>
    <source>
        <strain evidence="2">Lor288</strain>
    </source>
</reference>
<feature type="compositionally biased region" description="Basic residues" evidence="1">
    <location>
        <begin position="89"/>
        <end position="100"/>
    </location>
</feature>
<evidence type="ECO:0000313" key="2">
    <source>
        <dbReference type="EMBL" id="KAK8967134.1"/>
    </source>
</evidence>
<organism evidence="2 3">
    <name type="scientific">Platanthera guangdongensis</name>
    <dbReference type="NCBI Taxonomy" id="2320717"/>
    <lineage>
        <taxon>Eukaryota</taxon>
        <taxon>Viridiplantae</taxon>
        <taxon>Streptophyta</taxon>
        <taxon>Embryophyta</taxon>
        <taxon>Tracheophyta</taxon>
        <taxon>Spermatophyta</taxon>
        <taxon>Magnoliopsida</taxon>
        <taxon>Liliopsida</taxon>
        <taxon>Asparagales</taxon>
        <taxon>Orchidaceae</taxon>
        <taxon>Orchidoideae</taxon>
        <taxon>Orchideae</taxon>
        <taxon>Orchidinae</taxon>
        <taxon>Platanthera</taxon>
    </lineage>
</organism>
<gene>
    <name evidence="2" type="ORF">KSP40_PGU017677</name>
</gene>